<dbReference type="Proteomes" id="UP000030364">
    <property type="component" value="Unassembled WGS sequence"/>
</dbReference>
<dbReference type="SMART" id="SM00382">
    <property type="entry name" value="AAA"/>
    <property type="match status" value="1"/>
</dbReference>
<dbReference type="PANTHER" id="PTHR43790:SF9">
    <property type="entry name" value="GALACTOFURANOSE TRANSPORTER ATP-BINDING PROTEIN YTFR"/>
    <property type="match status" value="1"/>
</dbReference>
<keyword evidence="7" id="KW-1185">Reference proteome</keyword>
<dbReference type="InterPro" id="IPR003439">
    <property type="entry name" value="ABC_transporter-like_ATP-bd"/>
</dbReference>
<evidence type="ECO:0000256" key="3">
    <source>
        <dbReference type="ARBA" id="ARBA00022741"/>
    </source>
</evidence>
<feature type="domain" description="ABC transporter" evidence="5">
    <location>
        <begin position="6"/>
        <end position="246"/>
    </location>
</feature>
<reference evidence="6 7" key="1">
    <citation type="journal article" date="2015" name="Genome Announc.">
        <title>Draft Genome Sequence of the Thermophile Thermus filiformis ATCC 43280, Producer of Carotenoid-(Di)glucoside-Branched Fatty Acid (Di)esters and Source of Hyperthermostable Enzymes of Biotechnological Interest.</title>
        <authorList>
            <person name="Mandelli F."/>
            <person name="Oliveira Ramires B."/>
            <person name="Couger M.B."/>
            <person name="Paixao D.A."/>
            <person name="Camilo C.M."/>
            <person name="Polikarpov I."/>
            <person name="Prade R."/>
            <person name="Riano-Pachon D.M."/>
            <person name="Squina F.M."/>
        </authorList>
    </citation>
    <scope>NUCLEOTIDE SEQUENCE [LARGE SCALE GENOMIC DNA]</scope>
    <source>
        <strain evidence="6 7">ATCC 43280</strain>
    </source>
</reference>
<dbReference type="InterPro" id="IPR017871">
    <property type="entry name" value="ABC_transporter-like_CS"/>
</dbReference>
<dbReference type="AlphaFoldDB" id="A0A0D6XD24"/>
<sequence>MSLPLLRAENVSLRFGGLQALDRVSFDLYEGEVHSLVGHNGAGKTTFIRVLSGVYPPEEGRIWVRMDQELREVRFYSPRDAQRHGIETIHQNLALADNLDAVANVFLGRERVRHLSLDEEGMEAEARKVLERVGARLPSLRTPVHRLSGGQRQAVAIGRALLFQARVLIMDEPTAALGPGETARVKALIRTLRDEGLGIILISHDLHDVFDLSDRITVMKGGRVVGTVRPQESSQEEVLGMILAGERRA</sequence>
<organism evidence="6 7">
    <name type="scientific">Thermus filiformis</name>
    <dbReference type="NCBI Taxonomy" id="276"/>
    <lineage>
        <taxon>Bacteria</taxon>
        <taxon>Thermotogati</taxon>
        <taxon>Deinococcota</taxon>
        <taxon>Deinococci</taxon>
        <taxon>Thermales</taxon>
        <taxon>Thermaceae</taxon>
        <taxon>Thermus</taxon>
    </lineage>
</organism>
<gene>
    <name evidence="6" type="ORF">THFILI_01065</name>
</gene>
<evidence type="ECO:0000313" key="7">
    <source>
        <dbReference type="Proteomes" id="UP000030364"/>
    </source>
</evidence>
<dbReference type="PANTHER" id="PTHR43790">
    <property type="entry name" value="CARBOHYDRATE TRANSPORT ATP-BINDING PROTEIN MG119-RELATED"/>
    <property type="match status" value="1"/>
</dbReference>
<dbReference type="InterPro" id="IPR003593">
    <property type="entry name" value="AAA+_ATPase"/>
</dbReference>
<dbReference type="STRING" id="276.THFILI_01065"/>
<dbReference type="Gene3D" id="3.40.50.300">
    <property type="entry name" value="P-loop containing nucleotide triphosphate hydrolases"/>
    <property type="match status" value="1"/>
</dbReference>
<evidence type="ECO:0000256" key="2">
    <source>
        <dbReference type="ARBA" id="ARBA00022737"/>
    </source>
</evidence>
<dbReference type="PROSITE" id="PS00211">
    <property type="entry name" value="ABC_TRANSPORTER_1"/>
    <property type="match status" value="1"/>
</dbReference>
<comment type="caution">
    <text evidence="6">The sequence shown here is derived from an EMBL/GenBank/DDBJ whole genome shotgun (WGS) entry which is preliminary data.</text>
</comment>
<evidence type="ECO:0000256" key="1">
    <source>
        <dbReference type="ARBA" id="ARBA00022448"/>
    </source>
</evidence>
<accession>A0A0D6XD24</accession>
<protein>
    <submittedName>
        <fullName evidence="6">ABC transporter ATP-binding protein</fullName>
    </submittedName>
</protein>
<keyword evidence="1" id="KW-0813">Transport</keyword>
<dbReference type="CDD" id="cd03216">
    <property type="entry name" value="ABC_Carb_Monos_I"/>
    <property type="match status" value="1"/>
</dbReference>
<dbReference type="OrthoDB" id="9766104at2"/>
<dbReference type="SUPFAM" id="SSF52540">
    <property type="entry name" value="P-loop containing nucleoside triphosphate hydrolases"/>
    <property type="match status" value="1"/>
</dbReference>
<keyword evidence="4 6" id="KW-0067">ATP-binding</keyword>
<proteinExistence type="predicted"/>
<keyword evidence="2" id="KW-0677">Repeat</keyword>
<dbReference type="RefSeq" id="WP_038062353.1">
    <property type="nucleotide sequence ID" value="NZ_JPSL02000034.1"/>
</dbReference>
<evidence type="ECO:0000259" key="5">
    <source>
        <dbReference type="PROSITE" id="PS50893"/>
    </source>
</evidence>
<dbReference type="GO" id="GO:0005524">
    <property type="term" value="F:ATP binding"/>
    <property type="evidence" value="ECO:0007669"/>
    <property type="project" value="UniProtKB-KW"/>
</dbReference>
<dbReference type="InterPro" id="IPR027417">
    <property type="entry name" value="P-loop_NTPase"/>
</dbReference>
<dbReference type="EMBL" id="JPSL02000034">
    <property type="protein sequence ID" value="KIX84788.1"/>
    <property type="molecule type" value="Genomic_DNA"/>
</dbReference>
<dbReference type="PROSITE" id="PS50893">
    <property type="entry name" value="ABC_TRANSPORTER_2"/>
    <property type="match status" value="1"/>
</dbReference>
<evidence type="ECO:0000313" key="6">
    <source>
        <dbReference type="EMBL" id="KIX84788.1"/>
    </source>
</evidence>
<dbReference type="Pfam" id="PF00005">
    <property type="entry name" value="ABC_tran"/>
    <property type="match status" value="1"/>
</dbReference>
<keyword evidence="3" id="KW-0547">Nucleotide-binding</keyword>
<evidence type="ECO:0000256" key="4">
    <source>
        <dbReference type="ARBA" id="ARBA00022840"/>
    </source>
</evidence>
<dbReference type="GO" id="GO:0016887">
    <property type="term" value="F:ATP hydrolysis activity"/>
    <property type="evidence" value="ECO:0007669"/>
    <property type="project" value="InterPro"/>
</dbReference>
<dbReference type="InterPro" id="IPR050107">
    <property type="entry name" value="ABC_carbohydrate_import_ATPase"/>
</dbReference>
<name>A0A0D6XD24_THEFI</name>